<dbReference type="Proteomes" id="UP001595789">
    <property type="component" value="Unassembled WGS sequence"/>
</dbReference>
<proteinExistence type="predicted"/>
<name>A0ABV8PED3_9SPHI</name>
<dbReference type="RefSeq" id="WP_378986285.1">
    <property type="nucleotide sequence ID" value="NZ_JBHSBW010000013.1"/>
</dbReference>
<accession>A0ABV8PED3</accession>
<evidence type="ECO:0000313" key="2">
    <source>
        <dbReference type="Proteomes" id="UP001595789"/>
    </source>
</evidence>
<reference evidence="2" key="1">
    <citation type="journal article" date="2019" name="Int. J. Syst. Evol. Microbiol.">
        <title>The Global Catalogue of Microorganisms (GCM) 10K type strain sequencing project: providing services to taxonomists for standard genome sequencing and annotation.</title>
        <authorList>
            <consortium name="The Broad Institute Genomics Platform"/>
            <consortium name="The Broad Institute Genome Sequencing Center for Infectious Disease"/>
            <person name="Wu L."/>
            <person name="Ma J."/>
        </authorList>
    </citation>
    <scope>NUCLEOTIDE SEQUENCE [LARGE SCALE GENOMIC DNA]</scope>
    <source>
        <strain evidence="2">CCM 8691</strain>
    </source>
</reference>
<evidence type="ECO:0000313" key="1">
    <source>
        <dbReference type="EMBL" id="MFC4212372.1"/>
    </source>
</evidence>
<protein>
    <submittedName>
        <fullName evidence="1">Uncharacterized protein</fullName>
    </submittedName>
</protein>
<gene>
    <name evidence="1" type="ORF">ACFOWA_14330</name>
</gene>
<organism evidence="1 2">
    <name type="scientific">Pedobacter lithocola</name>
    <dbReference type="NCBI Taxonomy" id="1908239"/>
    <lineage>
        <taxon>Bacteria</taxon>
        <taxon>Pseudomonadati</taxon>
        <taxon>Bacteroidota</taxon>
        <taxon>Sphingobacteriia</taxon>
        <taxon>Sphingobacteriales</taxon>
        <taxon>Sphingobacteriaceae</taxon>
        <taxon>Pedobacter</taxon>
    </lineage>
</organism>
<sequence length="95" mass="11163">MKQYFRLSDKAQTYYILFQEIAGLNKTIEGCRHLSFKNGKIYGHKFISFLADVKKKQVDELYLQLLSELAVVSQWKLENVKVLDYLLTNVQLTED</sequence>
<keyword evidence="2" id="KW-1185">Reference proteome</keyword>
<dbReference type="EMBL" id="JBHSBW010000013">
    <property type="protein sequence ID" value="MFC4212372.1"/>
    <property type="molecule type" value="Genomic_DNA"/>
</dbReference>
<comment type="caution">
    <text evidence="1">The sequence shown here is derived from an EMBL/GenBank/DDBJ whole genome shotgun (WGS) entry which is preliminary data.</text>
</comment>